<dbReference type="InterPro" id="IPR023606">
    <property type="entry name" value="CoA-Trfase_III_dom_1_sf"/>
</dbReference>
<dbReference type="GO" id="GO:0008410">
    <property type="term" value="F:CoA-transferase activity"/>
    <property type="evidence" value="ECO:0007669"/>
    <property type="project" value="TreeGrafter"/>
</dbReference>
<reference evidence="3" key="1">
    <citation type="submission" date="2020-06" db="EMBL/GenBank/DDBJ databases">
        <authorList>
            <consortium name="Plant Systems Biology data submission"/>
        </authorList>
    </citation>
    <scope>NUCLEOTIDE SEQUENCE</scope>
    <source>
        <strain evidence="3">D6</strain>
    </source>
</reference>
<evidence type="ECO:0000256" key="1">
    <source>
        <dbReference type="ARBA" id="ARBA00008383"/>
    </source>
</evidence>
<dbReference type="InterPro" id="IPR050483">
    <property type="entry name" value="CoA-transferase_III_domain"/>
</dbReference>
<protein>
    <submittedName>
        <fullName evidence="3">BaiF CoA-transferase family protein DDB_G0269880</fullName>
    </submittedName>
</protein>
<dbReference type="Proteomes" id="UP001153069">
    <property type="component" value="Unassembled WGS sequence"/>
</dbReference>
<gene>
    <name evidence="3" type="ORF">SEMRO_799_G204140.1</name>
</gene>
<dbReference type="PANTHER" id="PTHR48207:SF3">
    <property type="entry name" value="SUCCINATE--HYDROXYMETHYLGLUTARATE COA-TRANSFERASE"/>
    <property type="match status" value="1"/>
</dbReference>
<dbReference type="PANTHER" id="PTHR48207">
    <property type="entry name" value="SUCCINATE--HYDROXYMETHYLGLUTARATE COA-TRANSFERASE"/>
    <property type="match status" value="1"/>
</dbReference>
<dbReference type="AlphaFoldDB" id="A0A9N8HL57"/>
<dbReference type="SUPFAM" id="SSF89796">
    <property type="entry name" value="CoA-transferase family III (CaiB/BaiF)"/>
    <property type="match status" value="1"/>
</dbReference>
<comment type="caution">
    <text evidence="3">The sequence shown here is derived from an EMBL/GenBank/DDBJ whole genome shotgun (WGS) entry which is preliminary data.</text>
</comment>
<name>A0A9N8HL57_9STRA</name>
<dbReference type="Pfam" id="PF02515">
    <property type="entry name" value="CoA_transf_3"/>
    <property type="match status" value="1"/>
</dbReference>
<evidence type="ECO:0000313" key="4">
    <source>
        <dbReference type="Proteomes" id="UP001153069"/>
    </source>
</evidence>
<comment type="similarity">
    <text evidence="1">Belongs to the CoA-transferase III family.</text>
</comment>
<dbReference type="OrthoDB" id="5863171at2759"/>
<accession>A0A9N8HL57</accession>
<proteinExistence type="inferred from homology"/>
<dbReference type="InterPro" id="IPR044855">
    <property type="entry name" value="CoA-Trfase_III_dom3_sf"/>
</dbReference>
<keyword evidence="2" id="KW-0808">Transferase</keyword>
<organism evidence="3 4">
    <name type="scientific">Seminavis robusta</name>
    <dbReference type="NCBI Taxonomy" id="568900"/>
    <lineage>
        <taxon>Eukaryota</taxon>
        <taxon>Sar</taxon>
        <taxon>Stramenopiles</taxon>
        <taxon>Ochrophyta</taxon>
        <taxon>Bacillariophyta</taxon>
        <taxon>Bacillariophyceae</taxon>
        <taxon>Bacillariophycidae</taxon>
        <taxon>Naviculales</taxon>
        <taxon>Naviculaceae</taxon>
        <taxon>Seminavis</taxon>
    </lineage>
</organism>
<evidence type="ECO:0000256" key="2">
    <source>
        <dbReference type="ARBA" id="ARBA00022679"/>
    </source>
</evidence>
<sequence>MATQQLQKPLTGVRVVDFSRVLAGPFLSMMLGDLGAEVIKIEHPKRGDDTRAWGPPFVHGMEDKGMSAYFACVNRNKKSLALDLKDKRGAAVAKRLVTDPKTHIVVENFKVGGMGSYGLDYATVSKIHPALIMCSVTGFGQTGPYKDRPGYDLAIQAMSGLMSITGQASGEPQKVGVAISDVIAGLFAGNGVLAALYQAEKTGVGQHVDISLLDTQISSLVNIASNYLTTKQVPTRMSNAHPTIVPYQDCTASDGYFVIACGNDGQFAKLASLLEHPEWATDEKFATNPARVRNREELMALLNTEFSKQTATSWVERLLEVGVPAAPINDMGQALNDEHIRARGLVQELTFKDEAQNILGSIEMVGSPLKLSGSSMERVESPPPFVGEHTEEVLRDILSMDELEIASLRDSGVIR</sequence>
<dbReference type="EMBL" id="CAICTM010000798">
    <property type="protein sequence ID" value="CAB9516672.1"/>
    <property type="molecule type" value="Genomic_DNA"/>
</dbReference>
<dbReference type="Gene3D" id="3.30.1540.10">
    <property type="entry name" value="formyl-coa transferase, domain 3"/>
    <property type="match status" value="1"/>
</dbReference>
<keyword evidence="4" id="KW-1185">Reference proteome</keyword>
<dbReference type="Gene3D" id="3.40.50.10540">
    <property type="entry name" value="Crotonobetainyl-coa:carnitine coa-transferase, domain 1"/>
    <property type="match status" value="1"/>
</dbReference>
<dbReference type="InterPro" id="IPR003673">
    <property type="entry name" value="CoA-Trfase_fam_III"/>
</dbReference>
<evidence type="ECO:0000313" key="3">
    <source>
        <dbReference type="EMBL" id="CAB9516672.1"/>
    </source>
</evidence>